<evidence type="ECO:0000256" key="17">
    <source>
        <dbReference type="ARBA" id="ARBA00023136"/>
    </source>
</evidence>
<dbReference type="PRINTS" id="PR00114">
    <property type="entry name" value="STPHPHTASE"/>
</dbReference>
<evidence type="ECO:0000256" key="1">
    <source>
        <dbReference type="ARBA" id="ARBA00004635"/>
    </source>
</evidence>
<dbReference type="GO" id="GO:0005524">
    <property type="term" value="F:ATP binding"/>
    <property type="evidence" value="ECO:0007669"/>
    <property type="project" value="UniProtKB-KW"/>
</dbReference>
<keyword evidence="7" id="KW-0479">Metal-binding</keyword>
<evidence type="ECO:0000256" key="16">
    <source>
        <dbReference type="ARBA" id="ARBA00022840"/>
    </source>
</evidence>
<evidence type="ECO:0000256" key="21">
    <source>
        <dbReference type="ARBA" id="ARBA00024776"/>
    </source>
</evidence>
<dbReference type="InterPro" id="IPR001650">
    <property type="entry name" value="Helicase_C-like"/>
</dbReference>
<dbReference type="Gene3D" id="1.20.120.850">
    <property type="entry name" value="SWI2/SNF2 ATPases, N-terminal domain"/>
    <property type="match status" value="1"/>
</dbReference>
<dbReference type="InterPro" id="IPR001305">
    <property type="entry name" value="HSP_DnaJ_Cys-rich_dom"/>
</dbReference>
<dbReference type="InterPro" id="IPR006186">
    <property type="entry name" value="Ser/Thr-sp_prot-phosphatase"/>
</dbReference>
<dbReference type="GO" id="GO:0004722">
    <property type="term" value="F:protein serine/threonine phosphatase activity"/>
    <property type="evidence" value="ECO:0007669"/>
    <property type="project" value="UniProtKB-EC"/>
</dbReference>
<dbReference type="SMART" id="SM00156">
    <property type="entry name" value="PP2Ac"/>
    <property type="match status" value="1"/>
</dbReference>
<evidence type="ECO:0000256" key="3">
    <source>
        <dbReference type="ARBA" id="ARBA00011467"/>
    </source>
</evidence>
<dbReference type="GO" id="GO:0051301">
    <property type="term" value="P:cell division"/>
    <property type="evidence" value="ECO:0007669"/>
    <property type="project" value="UniProtKB-KW"/>
</dbReference>
<feature type="compositionally biased region" description="Basic and acidic residues" evidence="23">
    <location>
        <begin position="740"/>
        <end position="754"/>
    </location>
</feature>
<dbReference type="InterPro" id="IPR049730">
    <property type="entry name" value="SNF2/RAD54-like_C"/>
</dbReference>
<dbReference type="HAMAP" id="MF_01152">
    <property type="entry name" value="DnaJ"/>
    <property type="match status" value="1"/>
</dbReference>
<dbReference type="InterPro" id="IPR004843">
    <property type="entry name" value="Calcineurin-like_PHP"/>
</dbReference>
<keyword evidence="20" id="KW-0131">Cell cycle</keyword>
<comment type="similarity">
    <text evidence="2">Belongs to the SNF2/RAD54 helicase family.</text>
</comment>
<keyword evidence="13 22" id="KW-0378">Hydrolase</keyword>
<gene>
    <name evidence="24" type="primary">WBGene00112650</name>
</gene>
<dbReference type="Pfam" id="PF00226">
    <property type="entry name" value="DnaJ"/>
    <property type="match status" value="1"/>
</dbReference>
<evidence type="ECO:0000256" key="12">
    <source>
        <dbReference type="ARBA" id="ARBA00022776"/>
    </source>
</evidence>
<dbReference type="SUPFAM" id="SSF56300">
    <property type="entry name" value="Metallo-dependent phosphatases"/>
    <property type="match status" value="1"/>
</dbReference>
<dbReference type="Pfam" id="PF01556">
    <property type="entry name" value="DnaJ_C"/>
    <property type="match status" value="1"/>
</dbReference>
<dbReference type="PROSITE" id="PS51188">
    <property type="entry name" value="ZF_CR"/>
    <property type="match status" value="1"/>
</dbReference>
<feature type="compositionally biased region" description="Basic residues" evidence="23">
    <location>
        <begin position="805"/>
        <end position="821"/>
    </location>
</feature>
<dbReference type="FunFam" id="3.40.50.300:FF:000332">
    <property type="entry name" value="DNA repair and recombination protein RAD54-like"/>
    <property type="match status" value="1"/>
</dbReference>
<keyword evidence="11" id="KW-0863">Zinc-finger</keyword>
<dbReference type="SUPFAM" id="SSF52540">
    <property type="entry name" value="P-loop containing nucleoside triphosphate hydrolases"/>
    <property type="match status" value="2"/>
</dbReference>
<dbReference type="InterPro" id="IPR000330">
    <property type="entry name" value="SNF2_N"/>
</dbReference>
<keyword evidence="12" id="KW-0498">Mitosis</keyword>
<dbReference type="Pfam" id="PF00684">
    <property type="entry name" value="DnaJ_CXXCXGXG"/>
    <property type="match status" value="1"/>
</dbReference>
<dbReference type="InterPro" id="IPR038718">
    <property type="entry name" value="SNF2-like_sf"/>
</dbReference>
<keyword evidence="17" id="KW-0472">Membrane</keyword>
<keyword evidence="19" id="KW-0449">Lipoprotein</keyword>
<evidence type="ECO:0000256" key="9">
    <source>
        <dbReference type="ARBA" id="ARBA00022741"/>
    </source>
</evidence>
<evidence type="ECO:0000256" key="14">
    <source>
        <dbReference type="ARBA" id="ARBA00022806"/>
    </source>
</evidence>
<dbReference type="InterPro" id="IPR029052">
    <property type="entry name" value="Metallo-depent_PP-like"/>
</dbReference>
<dbReference type="GO" id="GO:0008270">
    <property type="term" value="F:zinc ion binding"/>
    <property type="evidence" value="ECO:0007669"/>
    <property type="project" value="UniProtKB-KW"/>
</dbReference>
<dbReference type="Gene3D" id="3.40.50.10810">
    <property type="entry name" value="Tandem AAA-ATPase domain"/>
    <property type="match status" value="1"/>
</dbReference>
<dbReference type="InterPro" id="IPR002939">
    <property type="entry name" value="DnaJ_C"/>
</dbReference>
<dbReference type="FunFam" id="3.40.50.10810:FF:000010">
    <property type="entry name" value="DNA repair and recombination protein RAD54-like"/>
    <property type="match status" value="1"/>
</dbReference>
<feature type="region of interest" description="Disordered" evidence="23">
    <location>
        <begin position="740"/>
        <end position="827"/>
    </location>
</feature>
<dbReference type="FunFam" id="1.10.287.110:FF:000041">
    <property type="entry name" value="Chaperone protein DNAj, putative"/>
    <property type="match status" value="1"/>
</dbReference>
<accession>A0A2A6BKD4</accession>
<evidence type="ECO:0000256" key="10">
    <source>
        <dbReference type="ARBA" id="ARBA00022763"/>
    </source>
</evidence>
<evidence type="ECO:0000256" key="18">
    <source>
        <dbReference type="ARBA" id="ARBA00023204"/>
    </source>
</evidence>
<dbReference type="InterPro" id="IPR014001">
    <property type="entry name" value="Helicase_ATP-bd"/>
</dbReference>
<dbReference type="CDD" id="cd10719">
    <property type="entry name" value="DnaJ_zf"/>
    <property type="match status" value="1"/>
</dbReference>
<organism evidence="24 25">
    <name type="scientific">Pristionchus pacificus</name>
    <name type="common">Parasitic nematode worm</name>
    <dbReference type="NCBI Taxonomy" id="54126"/>
    <lineage>
        <taxon>Eukaryota</taxon>
        <taxon>Metazoa</taxon>
        <taxon>Ecdysozoa</taxon>
        <taxon>Nematoda</taxon>
        <taxon>Chromadorea</taxon>
        <taxon>Rhabditida</taxon>
        <taxon>Rhabditina</taxon>
        <taxon>Diplogasteromorpha</taxon>
        <taxon>Diplogasteroidea</taxon>
        <taxon>Neodiplogasteridae</taxon>
        <taxon>Pristionchus</taxon>
    </lineage>
</organism>
<dbReference type="GO" id="GO:0007131">
    <property type="term" value="P:reciprocal meiotic recombination"/>
    <property type="evidence" value="ECO:0000318"/>
    <property type="project" value="GO_Central"/>
</dbReference>
<dbReference type="PROSITE" id="PS51192">
    <property type="entry name" value="HELICASE_ATP_BIND_1"/>
    <property type="match status" value="1"/>
</dbReference>
<dbReference type="FunFam" id="2.10.230.10:FF:000005">
    <property type="entry name" value="DnaJ homolog subfamily A member 1"/>
    <property type="match status" value="1"/>
</dbReference>
<evidence type="ECO:0000256" key="2">
    <source>
        <dbReference type="ARBA" id="ARBA00007025"/>
    </source>
</evidence>
<evidence type="ECO:0000256" key="6">
    <source>
        <dbReference type="ARBA" id="ARBA00022618"/>
    </source>
</evidence>
<dbReference type="GO" id="GO:0031072">
    <property type="term" value="F:heat shock protein binding"/>
    <property type="evidence" value="ECO:0007669"/>
    <property type="project" value="InterPro"/>
</dbReference>
<dbReference type="Proteomes" id="UP000005239">
    <property type="component" value="Unassembled WGS sequence"/>
</dbReference>
<keyword evidence="6" id="KW-0132">Cell division</keyword>
<evidence type="ECO:0000256" key="13">
    <source>
        <dbReference type="ARBA" id="ARBA00022801"/>
    </source>
</evidence>
<evidence type="ECO:0000313" key="25">
    <source>
        <dbReference type="Proteomes" id="UP000005239"/>
    </source>
</evidence>
<evidence type="ECO:0000256" key="11">
    <source>
        <dbReference type="ARBA" id="ARBA00022771"/>
    </source>
</evidence>
<dbReference type="InterPro" id="IPR036869">
    <property type="entry name" value="J_dom_sf"/>
</dbReference>
<dbReference type="Gene3D" id="3.40.50.300">
    <property type="entry name" value="P-loop containing nucleotide triphosphate hydrolases"/>
    <property type="match status" value="1"/>
</dbReference>
<dbReference type="InterPro" id="IPR008971">
    <property type="entry name" value="HSP40/DnaJ_pept-bd"/>
</dbReference>
<dbReference type="GO" id="GO:0009408">
    <property type="term" value="P:response to heat"/>
    <property type="evidence" value="ECO:0007669"/>
    <property type="project" value="InterPro"/>
</dbReference>
<dbReference type="GO" id="GO:0005634">
    <property type="term" value="C:nucleus"/>
    <property type="evidence" value="ECO:0000318"/>
    <property type="project" value="GO_Central"/>
</dbReference>
<evidence type="ECO:0000256" key="23">
    <source>
        <dbReference type="SAM" id="MobiDB-lite"/>
    </source>
</evidence>
<evidence type="ECO:0000256" key="15">
    <source>
        <dbReference type="ARBA" id="ARBA00022833"/>
    </source>
</evidence>
<keyword evidence="25" id="KW-1185">Reference proteome</keyword>
<keyword evidence="18" id="KW-0234">DNA repair</keyword>
<dbReference type="Pfam" id="PF00176">
    <property type="entry name" value="SNF2-rel_dom"/>
    <property type="match status" value="1"/>
</dbReference>
<dbReference type="SMART" id="SM00271">
    <property type="entry name" value="DnaJ"/>
    <property type="match status" value="1"/>
</dbReference>
<feature type="region of interest" description="Disordered" evidence="23">
    <location>
        <begin position="1543"/>
        <end position="1576"/>
    </location>
</feature>
<dbReference type="PRINTS" id="PR00625">
    <property type="entry name" value="JDOMAIN"/>
</dbReference>
<dbReference type="GO" id="GO:0004386">
    <property type="term" value="F:helicase activity"/>
    <property type="evidence" value="ECO:0007669"/>
    <property type="project" value="UniProtKB-KW"/>
</dbReference>
<keyword evidence="9" id="KW-0547">Nucleotide-binding</keyword>
<dbReference type="PROSITE" id="PS51194">
    <property type="entry name" value="HELICASE_CTER"/>
    <property type="match status" value="1"/>
</dbReference>
<reference evidence="25" key="1">
    <citation type="journal article" date="2008" name="Nat. Genet.">
        <title>The Pristionchus pacificus genome provides a unique perspective on nematode lifestyle and parasitism.</title>
        <authorList>
            <person name="Dieterich C."/>
            <person name="Clifton S.W."/>
            <person name="Schuster L.N."/>
            <person name="Chinwalla A."/>
            <person name="Delehaunty K."/>
            <person name="Dinkelacker I."/>
            <person name="Fulton L."/>
            <person name="Fulton R."/>
            <person name="Godfrey J."/>
            <person name="Minx P."/>
            <person name="Mitreva M."/>
            <person name="Roeseler W."/>
            <person name="Tian H."/>
            <person name="Witte H."/>
            <person name="Yang S.P."/>
            <person name="Wilson R.K."/>
            <person name="Sommer R.J."/>
        </authorList>
    </citation>
    <scope>NUCLEOTIDE SEQUENCE [LARGE SCALE GENOMIC DNA]</scope>
    <source>
        <strain evidence="25">PS312</strain>
    </source>
</reference>
<proteinExistence type="inferred from homology"/>
<dbReference type="SMART" id="SM00490">
    <property type="entry name" value="HELICc"/>
    <property type="match status" value="1"/>
</dbReference>
<reference evidence="24" key="2">
    <citation type="submission" date="2022-06" db="UniProtKB">
        <authorList>
            <consortium name="EnsemblMetazoa"/>
        </authorList>
    </citation>
    <scope>IDENTIFICATION</scope>
    <source>
        <strain evidence="24">PS312</strain>
    </source>
</reference>
<dbReference type="EC" id="3.1.3.16" evidence="22"/>
<dbReference type="GO" id="GO:0045003">
    <property type="term" value="P:double-strand break repair via synthesis-dependent strand annealing"/>
    <property type="evidence" value="ECO:0000318"/>
    <property type="project" value="GO_Central"/>
</dbReference>
<dbReference type="FunFam" id="2.60.260.20:FF:000003">
    <property type="entry name" value="DnaJ subfamily A member 2"/>
    <property type="match status" value="1"/>
</dbReference>
<dbReference type="CDD" id="cd18793">
    <property type="entry name" value="SF2_C_SNF"/>
    <property type="match status" value="1"/>
</dbReference>
<dbReference type="InterPro" id="IPR027417">
    <property type="entry name" value="P-loop_NTPase"/>
</dbReference>
<comment type="similarity">
    <text evidence="22">Belongs to the PPP phosphatase family.</text>
</comment>
<dbReference type="PROSITE" id="PS00636">
    <property type="entry name" value="DNAJ_1"/>
    <property type="match status" value="1"/>
</dbReference>
<dbReference type="GO" id="GO:0015616">
    <property type="term" value="F:DNA translocase activity"/>
    <property type="evidence" value="ECO:0000318"/>
    <property type="project" value="GO_Central"/>
</dbReference>
<dbReference type="CDD" id="cd10747">
    <property type="entry name" value="DnaJ_C"/>
    <property type="match status" value="1"/>
</dbReference>
<dbReference type="GO" id="GO:0006457">
    <property type="term" value="P:protein folding"/>
    <property type="evidence" value="ECO:0007669"/>
    <property type="project" value="InterPro"/>
</dbReference>
<dbReference type="InterPro" id="IPR018253">
    <property type="entry name" value="DnaJ_domain_CS"/>
</dbReference>
<keyword evidence="15" id="KW-0862">Zinc</keyword>
<evidence type="ECO:0000256" key="22">
    <source>
        <dbReference type="RuleBase" id="RU004273"/>
    </source>
</evidence>
<feature type="region of interest" description="Disordered" evidence="23">
    <location>
        <begin position="1"/>
        <end position="25"/>
    </location>
</feature>
<comment type="subunit">
    <text evidence="3">Interacts (via N-terminus) with spn-A/Rad51.</text>
</comment>
<dbReference type="PROSITE" id="PS00125">
    <property type="entry name" value="SER_THR_PHOSPHATASE"/>
    <property type="match status" value="1"/>
</dbReference>
<keyword evidence="14" id="KW-0347">Helicase</keyword>
<dbReference type="GO" id="GO:0016020">
    <property type="term" value="C:membrane"/>
    <property type="evidence" value="ECO:0007669"/>
    <property type="project" value="UniProtKB-SubCell"/>
</dbReference>
<dbReference type="PANTHER" id="PTHR45629">
    <property type="entry name" value="SNF2/RAD54 FAMILY MEMBER"/>
    <property type="match status" value="1"/>
</dbReference>
<keyword evidence="4" id="KW-0488">Methylation</keyword>
<keyword evidence="8" id="KW-0677">Repeat</keyword>
<keyword evidence="10" id="KW-0227">DNA damage</keyword>
<dbReference type="PROSITE" id="PS50076">
    <property type="entry name" value="DNAJ_2"/>
    <property type="match status" value="1"/>
</dbReference>
<evidence type="ECO:0000313" key="24">
    <source>
        <dbReference type="EnsemblMetazoa" id="PPA23096.1"/>
    </source>
</evidence>
<evidence type="ECO:0000256" key="19">
    <source>
        <dbReference type="ARBA" id="ARBA00023288"/>
    </source>
</evidence>
<dbReference type="SUPFAM" id="SSF49493">
    <property type="entry name" value="HSP40/DnaJ peptide-binding domain"/>
    <property type="match status" value="2"/>
</dbReference>
<dbReference type="CDD" id="cd06257">
    <property type="entry name" value="DnaJ"/>
    <property type="match status" value="1"/>
</dbReference>
<accession>A0A8R1UE89</accession>
<comment type="catalytic activity">
    <reaction evidence="22">
        <text>O-phospho-L-threonyl-[protein] + H2O = L-threonyl-[protein] + phosphate</text>
        <dbReference type="Rhea" id="RHEA:47004"/>
        <dbReference type="Rhea" id="RHEA-COMP:11060"/>
        <dbReference type="Rhea" id="RHEA-COMP:11605"/>
        <dbReference type="ChEBI" id="CHEBI:15377"/>
        <dbReference type="ChEBI" id="CHEBI:30013"/>
        <dbReference type="ChEBI" id="CHEBI:43474"/>
        <dbReference type="ChEBI" id="CHEBI:61977"/>
        <dbReference type="EC" id="3.1.3.16"/>
    </reaction>
</comment>
<dbReference type="GO" id="GO:0051082">
    <property type="term" value="F:unfolded protein binding"/>
    <property type="evidence" value="ECO:0007669"/>
    <property type="project" value="InterPro"/>
</dbReference>
<keyword evidence="5" id="KW-0597">Phosphoprotein</keyword>
<evidence type="ECO:0000256" key="4">
    <source>
        <dbReference type="ARBA" id="ARBA00022481"/>
    </source>
</evidence>
<dbReference type="Pfam" id="PF00271">
    <property type="entry name" value="Helicase_C"/>
    <property type="match status" value="1"/>
</dbReference>
<dbReference type="EnsemblMetazoa" id="PPA23096.1">
    <property type="protein sequence ID" value="PPA23096.1"/>
    <property type="gene ID" value="WBGene00112650"/>
</dbReference>
<dbReference type="SUPFAM" id="SSF57938">
    <property type="entry name" value="DnaJ/Hsp40 cysteine-rich domain"/>
    <property type="match status" value="1"/>
</dbReference>
<evidence type="ECO:0000256" key="8">
    <source>
        <dbReference type="ARBA" id="ARBA00022737"/>
    </source>
</evidence>
<dbReference type="Gene3D" id="1.10.287.110">
    <property type="entry name" value="DnaJ domain"/>
    <property type="match status" value="1"/>
</dbReference>
<dbReference type="InterPro" id="IPR036410">
    <property type="entry name" value="HSP_DnaJ_Cys-rich_dom_sf"/>
</dbReference>
<dbReference type="InterPro" id="IPR012724">
    <property type="entry name" value="DnaJ"/>
</dbReference>
<dbReference type="Pfam" id="PF00149">
    <property type="entry name" value="Metallophos"/>
    <property type="match status" value="1"/>
</dbReference>
<sequence length="1576" mass="177063">FQRMFKPGSEAAKRRASLSSPVPVPQFRSPLAKVESGLRSKKPKLNQALASLATPREEIMNPLRFELKLEDDRTSHEELIFKLLNQPFRIPIPGYSLSGRPLGARSGGRKCSLFDPYAEGAVVLYAPPQAATAHEEMMMAKSKDVQVHVVVDPIVGRVLRPHQKEGVRFMYDCVTGRAIDAFNGCIMADEMGLGKTLQCISLMWTLLRQSPKGEPEISKAIIVCPSSLVKNWDDEIRKWLGERVGTLRIDSGGGSNINASLTTWIMDTRKRVAAPVLILSYECFRMYAEVLHKNEVGLIICDEGHRLKNSDNLTYKALSAVKCVRRVLISGTPIQNDLLEYLSLLNFVNPGLLGTTAEFKKKFENVILRGRDAEATDEQQKKGNEATTEMAAIVSKCVIRRTSTLLTKYLPVKYEHVVCCKPQSLQAEIYARLMELEKKSRSSEEKGVNSALAFITLLKKLCNHPTLLREELSKDNSRFASVASMLDGIGKAFEVSLSGKMKVLDCLLAVTKKTTTDRFVLVSNYTQTIDQFIELCRVRGYGFVRLDGSMTTKQRAKIVKEFNAPESAIFCFLLSSKAGGCGLNLIGANRLVMFDPDWNPANDDQAMARVWRDGQKKNCFIYRFLTTGSIEEKIFQRQTHKKALSSCVVDAEEAERHFSSEQLRDLFVHVKETTSDTHDKLKCKRCVNGLESVDPPLNADCSSDLSLWMHSQRDVRKVADSVLRTVFSTGAVSFIFHQRSHDATAKEEKKKEEKENEEEEEKECVEKEDDEDYEPYRLRAPGRSLYSDMTTQSKRKTATKDSKKSVKRKSATPSKNKKERRNRIAETKDPNRRWLKEIVANFLNPDSSKIKYDVDTVFKLLDQVLVDMTIQPTLLEFEAPTYVCGDIHGQITDLRRILHICGYPTTKRFLFLGDYVDRGLHSLEVICTLFALRLLFKNNVYLLRGNHELAHINKTYGFQEEVKKKFPTEPIKSGEVYRKFNEVFGFLPLAAVVSNKILCMHGGLSPALHSLDDIRKLERPITTPKGLAQDILWADPQVYPEDPEVDAEVDPEVTEGVCGFKNNSMRACSFNFGEKDVEERLKKMGLSKMIRAHQVVPKGWDTFANGRVITVFSASRYQEDMYNYAAIIDIQKNLRMEIMQIKPADYEDVMNAYQKDEVTKDTPQTDSKTQDEKSFRVGMVKETALYDLLEVGPTATDGELKKAYRKLALKYHPDKNPDDPEKFKHISQAYEILSDSQKRQIYDQGGMEAIQGGGGGGEGFHDPMDIFSMFFGGGRGGGSRRARTVRPTVHQMRVSLEQLYKGCTRKLKISRVCLCKPCEGRGGAVGAEKQCGECDGHGVVIKMQRIGPGMVTQMQSRCSACNGEGKSIAAKDRCKSCNGKKKAQEEQIIEVKIEPGMHDGEKIVFEGKGNEEPGLPPGDIIIVLDEQKHGTFARQGANLIMEEKIDLVEALCGFTRVITTLDDKKIYYSSLPGEVIDHGDVKVIQARGMPHHRNPSDKGDILIQFRVQFPAQLDDNSRRVLSQLLPEKTTVMVDDDVETYELDKVGPSNHSRSRGGHGGGHAHGFEDGNGVRCQQQ</sequence>
<protein>
    <recommendedName>
        <fullName evidence="22">Serine/threonine-protein phosphatase</fullName>
        <ecNumber evidence="22">3.1.3.16</ecNumber>
    </recommendedName>
</protein>
<dbReference type="SUPFAM" id="SSF46565">
    <property type="entry name" value="Chaperone J-domain"/>
    <property type="match status" value="1"/>
</dbReference>
<dbReference type="InterPro" id="IPR050496">
    <property type="entry name" value="SNF2_RAD54_helicase_repair"/>
</dbReference>
<evidence type="ECO:0000256" key="5">
    <source>
        <dbReference type="ARBA" id="ARBA00022553"/>
    </source>
</evidence>
<feature type="compositionally biased region" description="Acidic residues" evidence="23">
    <location>
        <begin position="755"/>
        <end position="773"/>
    </location>
</feature>
<comment type="function">
    <text evidence="21">Involved in mitotic DNA repair and meiotic recombination. Functions in the recombinational DNA repair pathway. Essential for interhomolog gene conversion (GC), but may have a less important role in intersister GC than spn-A/Rad51. In the presence of DNA, spn-A/Rad51 enhances the ATPase activity of okr/Rad54.</text>
</comment>
<dbReference type="Gene3D" id="2.10.230.10">
    <property type="entry name" value="Heat shock protein DnaJ, cysteine-rich domain"/>
    <property type="match status" value="1"/>
</dbReference>
<keyword evidence="16" id="KW-0067">ATP-binding</keyword>
<dbReference type="SMART" id="SM00487">
    <property type="entry name" value="DEXDc"/>
    <property type="match status" value="1"/>
</dbReference>
<dbReference type="Gene3D" id="2.60.260.20">
    <property type="entry name" value="Urease metallochaperone UreE, N-terminal domain"/>
    <property type="match status" value="2"/>
</dbReference>
<evidence type="ECO:0000256" key="20">
    <source>
        <dbReference type="ARBA" id="ARBA00023306"/>
    </source>
</evidence>
<dbReference type="PANTHER" id="PTHR45629:SF7">
    <property type="entry name" value="DNA EXCISION REPAIR PROTEIN ERCC-6-RELATED"/>
    <property type="match status" value="1"/>
</dbReference>
<comment type="subcellular location">
    <subcellularLocation>
        <location evidence="1">Membrane</location>
        <topology evidence="1">Lipid-anchor</topology>
    </subcellularLocation>
</comment>
<dbReference type="InterPro" id="IPR001623">
    <property type="entry name" value="DnaJ_domain"/>
</dbReference>
<evidence type="ECO:0000256" key="7">
    <source>
        <dbReference type="ARBA" id="ARBA00022723"/>
    </source>
</evidence>
<dbReference type="Gene3D" id="3.60.21.10">
    <property type="match status" value="1"/>
</dbReference>
<name>A0A2A6BKD4_PRIPA</name>